<feature type="compositionally biased region" description="Low complexity" evidence="5">
    <location>
        <begin position="796"/>
        <end position="810"/>
    </location>
</feature>
<keyword evidence="4" id="KW-0653">Protein transport</keyword>
<comment type="similarity">
    <text evidence="1 4">Belongs to the SEC5 family.</text>
</comment>
<evidence type="ECO:0000256" key="3">
    <source>
        <dbReference type="ARBA" id="ARBA00022483"/>
    </source>
</evidence>
<feature type="domain" description="Exocyst complex component EXOC2/Sec5 N-terminal" evidence="6">
    <location>
        <begin position="437"/>
        <end position="755"/>
    </location>
</feature>
<dbReference type="OrthoDB" id="26242at2759"/>
<name>A0A8T2SJV4_CERRI</name>
<evidence type="ECO:0000256" key="5">
    <source>
        <dbReference type="SAM" id="MobiDB-lite"/>
    </source>
</evidence>
<dbReference type="EMBL" id="CM035424">
    <property type="protein sequence ID" value="KAH7351647.1"/>
    <property type="molecule type" value="Genomic_DNA"/>
</dbReference>
<feature type="compositionally biased region" description="Low complexity" evidence="5">
    <location>
        <begin position="760"/>
        <end position="773"/>
    </location>
</feature>
<dbReference type="GO" id="GO:0015031">
    <property type="term" value="P:protein transport"/>
    <property type="evidence" value="ECO:0007669"/>
    <property type="project" value="UniProtKB-KW"/>
</dbReference>
<comment type="subunit">
    <text evidence="4">Component of the exocyst complex.</text>
</comment>
<feature type="region of interest" description="Disordered" evidence="5">
    <location>
        <begin position="760"/>
        <end position="874"/>
    </location>
</feature>
<dbReference type="PANTHER" id="PTHR13043:SF1">
    <property type="entry name" value="EXOCYST COMPLEX COMPONENT 2"/>
    <property type="match status" value="1"/>
</dbReference>
<dbReference type="GO" id="GO:0006887">
    <property type="term" value="P:exocytosis"/>
    <property type="evidence" value="ECO:0007669"/>
    <property type="project" value="UniProtKB-KW"/>
</dbReference>
<reference evidence="7" key="1">
    <citation type="submission" date="2021-08" db="EMBL/GenBank/DDBJ databases">
        <title>WGS assembly of Ceratopteris richardii.</title>
        <authorList>
            <person name="Marchant D.B."/>
            <person name="Chen G."/>
            <person name="Jenkins J."/>
            <person name="Shu S."/>
            <person name="Leebens-Mack J."/>
            <person name="Grimwood J."/>
            <person name="Schmutz J."/>
            <person name="Soltis P."/>
            <person name="Soltis D."/>
            <person name="Chen Z.-H."/>
        </authorList>
    </citation>
    <scope>NUCLEOTIDE SEQUENCE</scope>
    <source>
        <strain evidence="7">Whitten #5841</strain>
        <tissue evidence="7">Leaf</tissue>
    </source>
</reference>
<accession>A0A8T2SJV4</accession>
<evidence type="ECO:0000259" key="6">
    <source>
        <dbReference type="Pfam" id="PF15469"/>
    </source>
</evidence>
<evidence type="ECO:0000256" key="2">
    <source>
        <dbReference type="ARBA" id="ARBA00022448"/>
    </source>
</evidence>
<dbReference type="PANTHER" id="PTHR13043">
    <property type="entry name" value="EXOCYST COMPLEX COMPONENT SEC5"/>
    <property type="match status" value="1"/>
</dbReference>
<comment type="function">
    <text evidence="4">Component of the exocyst complex involved in the docking of exocytic vesicles with fusion sites on the plasma membrane.</text>
</comment>
<dbReference type="AlphaFoldDB" id="A0A8T2SJV4"/>
<evidence type="ECO:0000313" key="8">
    <source>
        <dbReference type="Proteomes" id="UP000825935"/>
    </source>
</evidence>
<feature type="compositionally biased region" description="Polar residues" evidence="5">
    <location>
        <begin position="817"/>
        <end position="830"/>
    </location>
</feature>
<dbReference type="Proteomes" id="UP000825935">
    <property type="component" value="Chromosome 19"/>
</dbReference>
<evidence type="ECO:0000313" key="7">
    <source>
        <dbReference type="EMBL" id="KAH7351647.1"/>
    </source>
</evidence>
<keyword evidence="3 4" id="KW-0268">Exocytosis</keyword>
<keyword evidence="2 4" id="KW-0813">Transport</keyword>
<organism evidence="7 8">
    <name type="scientific">Ceratopteris richardii</name>
    <name type="common">Triangle waterfern</name>
    <dbReference type="NCBI Taxonomy" id="49495"/>
    <lineage>
        <taxon>Eukaryota</taxon>
        <taxon>Viridiplantae</taxon>
        <taxon>Streptophyta</taxon>
        <taxon>Embryophyta</taxon>
        <taxon>Tracheophyta</taxon>
        <taxon>Polypodiopsida</taxon>
        <taxon>Polypodiidae</taxon>
        <taxon>Polypodiales</taxon>
        <taxon>Pteridineae</taxon>
        <taxon>Pteridaceae</taxon>
        <taxon>Parkerioideae</taxon>
        <taxon>Ceratopteris</taxon>
    </lineage>
</organism>
<feature type="domain" description="Exocyst complex component EXOC2/Sec5 N-terminal" evidence="6">
    <location>
        <begin position="25"/>
        <end position="424"/>
    </location>
</feature>
<dbReference type="OMA" id="MSAKWKS"/>
<keyword evidence="8" id="KW-1185">Reference proteome</keyword>
<dbReference type="GO" id="GO:0006893">
    <property type="term" value="P:Golgi to plasma membrane transport"/>
    <property type="evidence" value="ECO:0007669"/>
    <property type="project" value="UniProtKB-UniRule"/>
</dbReference>
<comment type="caution">
    <text evidence="7">The sequence shown here is derived from an EMBL/GenBank/DDBJ whole genome shotgun (WGS) entry which is preliminary data.</text>
</comment>
<dbReference type="InterPro" id="IPR039481">
    <property type="entry name" value="EXOC2/Sec5_N_dom"/>
</dbReference>
<evidence type="ECO:0000256" key="4">
    <source>
        <dbReference type="RuleBase" id="RU365069"/>
    </source>
</evidence>
<dbReference type="InterPro" id="IPR029175">
    <property type="entry name" value="EXOC2/Sec5"/>
</dbReference>
<dbReference type="GO" id="GO:0000145">
    <property type="term" value="C:exocyst"/>
    <property type="evidence" value="ECO:0007669"/>
    <property type="project" value="UniProtKB-UniRule"/>
</dbReference>
<proteinExistence type="inferred from homology"/>
<dbReference type="Pfam" id="PF15469">
    <property type="entry name" value="Sec5"/>
    <property type="match status" value="2"/>
</dbReference>
<protein>
    <recommendedName>
        <fullName evidence="4">Exocyst complex component SEC5</fullName>
    </recommendedName>
</protein>
<gene>
    <name evidence="7" type="ORF">KP509_19G007800</name>
</gene>
<sequence>MTLLILWDMDMRSLTLLKDSPSSVKDKSTETAGVSATEDPALREKIIYHSEKFDPKVFLSRIHQDTGYEDLSAGQQSLKMDLQQRKQQLKSLVKENFDCFVSCKNTIDDIHMKLQQIETDTEGAGTVHLSTSISQVNQLANGAFGPLFERQAQVERIRSVQGMLQRFRTLFNLPSTIQGHISKGDYDLAVREYKKAKSLVLPTHVRVLERVLETVEKVISDFKDKMYKSMEDPNVEFSQLESIMQLLLELEPSSDPVWHYLKIQNVRIRSLLEACLVEHDERMEELHKHLWARAQLDARWKKIQQETNKASNVNVFSLFGGAKNELDVSVEESMAEQSDILLNRLIHRLTSVLSQQVPPFWRLSISIFNGKFTKVSQGEFPSAAGFEVFAGSEVNATFKGHPISEVVAMITDIANLYESKVLKSVTLDVHDLGSQINEIQAAVKLTAFECFSSLKDNLDKLALSVFQHCQELENKALNGGDIEKEGHFTGLQAGIAVANPHQRLLMVLSNTGYCRTGLVPVLLQKYKNIWVGDDSDSITVEKLMEAFSSLEESILGQYAQSKATLIGTAAAAFFLEDGLQWGAAPAVKGVRDAVVELLYPLIVVHAELTAGAKPYLRRAIPILIESLIDALVNVFNGSRQKALRVLDLNGFSQLALELGYLEGVLQTHFTAAALDAFSSLRNQLKEKALETIKEAEMLGRKKSGTRGGMEDASAAEERLQNLSVSTDELDALEQQVCSDFLQVELKRTKLIYMCFTNMSERSPQSSSRHSSGRPIGAGNATVGLRAPSGLQHQRFRSSSSLSDSDSSRPSGIPPYQSPMSQSGYASSDVGSETGVYETKLRSSVSTDRHVNIQGSNRRQSSRRAMFGATDDDFR</sequence>
<evidence type="ECO:0000256" key="1">
    <source>
        <dbReference type="ARBA" id="ARBA00010578"/>
    </source>
</evidence>